<dbReference type="EC" id="1.11.1.18" evidence="3"/>
<keyword evidence="3" id="KW-0560">Oxidoreductase</keyword>
<dbReference type="AlphaFoldDB" id="A0A378YGS4"/>
<dbReference type="PRINTS" id="PR00412">
    <property type="entry name" value="EPOXHYDRLASE"/>
</dbReference>
<dbReference type="EMBL" id="UGRY01000002">
    <property type="protein sequence ID" value="SUA75943.1"/>
    <property type="molecule type" value="Genomic_DNA"/>
</dbReference>
<evidence type="ECO:0000313" key="3">
    <source>
        <dbReference type="EMBL" id="SUA75943.1"/>
    </source>
</evidence>
<reference evidence="3 4" key="1">
    <citation type="submission" date="2018-06" db="EMBL/GenBank/DDBJ databases">
        <authorList>
            <consortium name="Pathogen Informatics"/>
            <person name="Doyle S."/>
        </authorList>
    </citation>
    <scope>NUCLEOTIDE SEQUENCE [LARGE SCALE GENOMIC DNA]</scope>
    <source>
        <strain evidence="3 4">NCTC1934</strain>
    </source>
</reference>
<dbReference type="PANTHER" id="PTHR43433:SF5">
    <property type="entry name" value="AB HYDROLASE-1 DOMAIN-CONTAINING PROTEIN"/>
    <property type="match status" value="1"/>
</dbReference>
<accession>A0A378YGS4</accession>
<dbReference type="STRING" id="1406858.GCA_000710895_05348"/>
<evidence type="ECO:0000259" key="2">
    <source>
        <dbReference type="Pfam" id="PF12697"/>
    </source>
</evidence>
<protein>
    <submittedName>
        <fullName evidence="3">Non-heme bromoperoxidase BpoC</fullName>
        <ecNumber evidence="3">1.11.1.18</ecNumber>
    </submittedName>
</protein>
<gene>
    <name evidence="3" type="primary">bpoC_2</name>
    <name evidence="3" type="ORF">NCTC1934_02308</name>
</gene>
<dbReference type="InterPro" id="IPR000073">
    <property type="entry name" value="AB_hydrolase_1"/>
</dbReference>
<dbReference type="Gene3D" id="3.40.50.1820">
    <property type="entry name" value="alpha/beta hydrolase"/>
    <property type="match status" value="1"/>
</dbReference>
<organism evidence="3 4">
    <name type="scientific">Nocardia otitidiscaviarum</name>
    <dbReference type="NCBI Taxonomy" id="1823"/>
    <lineage>
        <taxon>Bacteria</taxon>
        <taxon>Bacillati</taxon>
        <taxon>Actinomycetota</taxon>
        <taxon>Actinomycetes</taxon>
        <taxon>Mycobacteriales</taxon>
        <taxon>Nocardiaceae</taxon>
        <taxon>Nocardia</taxon>
    </lineage>
</organism>
<dbReference type="InterPro" id="IPR050471">
    <property type="entry name" value="AB_hydrolase"/>
</dbReference>
<dbReference type="InterPro" id="IPR029058">
    <property type="entry name" value="AB_hydrolase_fold"/>
</dbReference>
<keyword evidence="1 3" id="KW-0575">Peroxidase</keyword>
<dbReference type="Pfam" id="PF12697">
    <property type="entry name" value="Abhydrolase_6"/>
    <property type="match status" value="1"/>
</dbReference>
<dbReference type="GO" id="GO:0019806">
    <property type="term" value="F:bromide peroxidase activity"/>
    <property type="evidence" value="ECO:0007669"/>
    <property type="project" value="UniProtKB-EC"/>
</dbReference>
<proteinExistence type="predicted"/>
<keyword evidence="4" id="KW-1185">Reference proteome</keyword>
<dbReference type="Proteomes" id="UP000255467">
    <property type="component" value="Unassembled WGS sequence"/>
</dbReference>
<dbReference type="InterPro" id="IPR000639">
    <property type="entry name" value="Epox_hydrolase-like"/>
</dbReference>
<name>A0A378YGS4_9NOCA</name>
<sequence length="289" mass="31035">MHEINVMKGSMSMPLATVNGISLNYQVKGDRAKGTDVKGGGPLVVMIMGTGSPGRVWELHQTPALVAAGYRVCTFDNRGIAPSFEAADGMTVDDLVRDTAGLIEFLDEGPALVAGTSMGARVAQELALARPDLVRKAVFMAGHGRLDQFQKTLSLGEHELDASGVTLPAKYDAALTAVMNLSPATMADPNAARDWLDLFEFTGGPVSPGVRAQRRMDHDFDRLAAYRAITVPCLSIGFADDRMIPPYLSREVAEAIPGARYQEVPDAGHFGYLERPEAVNKILLDFFAA</sequence>
<feature type="domain" description="AB hydrolase-1" evidence="2">
    <location>
        <begin position="49"/>
        <end position="281"/>
    </location>
</feature>
<evidence type="ECO:0000256" key="1">
    <source>
        <dbReference type="ARBA" id="ARBA00022559"/>
    </source>
</evidence>
<dbReference type="PANTHER" id="PTHR43433">
    <property type="entry name" value="HYDROLASE, ALPHA/BETA FOLD FAMILY PROTEIN"/>
    <property type="match status" value="1"/>
</dbReference>
<dbReference type="SUPFAM" id="SSF53474">
    <property type="entry name" value="alpha/beta-Hydrolases"/>
    <property type="match status" value="1"/>
</dbReference>
<evidence type="ECO:0000313" key="4">
    <source>
        <dbReference type="Proteomes" id="UP000255467"/>
    </source>
</evidence>